<keyword evidence="1" id="KW-0472">Membrane</keyword>
<sequence>MAFVLADILELLRPEIKKLSLSQDESDIFNLLNNFGIRHFNSGQKTNYNTSIFYSALFYHFLLMIHMSLRLIEKSKDEAIEA</sequence>
<dbReference type="AlphaFoldDB" id="A0A0W0RF43"/>
<name>A0A0W0RF43_LEGBO</name>
<keyword evidence="1" id="KW-0812">Transmembrane</keyword>
<evidence type="ECO:0000313" key="2">
    <source>
        <dbReference type="EMBL" id="KTC69605.1"/>
    </source>
</evidence>
<keyword evidence="3" id="KW-1185">Reference proteome</keyword>
<dbReference type="RefSeq" id="WP_058460669.1">
    <property type="nucleotide sequence ID" value="NZ_CAAAIY010000007.1"/>
</dbReference>
<reference evidence="2 3" key="1">
    <citation type="submission" date="2015-11" db="EMBL/GenBank/DDBJ databases">
        <title>Genomic analysis of 38 Legionella species identifies large and diverse effector repertoires.</title>
        <authorList>
            <person name="Burstein D."/>
            <person name="Amaro F."/>
            <person name="Zusman T."/>
            <person name="Lifshitz Z."/>
            <person name="Cohen O."/>
            <person name="Gilbert J.A."/>
            <person name="Pupko T."/>
            <person name="Shuman H.A."/>
            <person name="Segal G."/>
        </authorList>
    </citation>
    <scope>NUCLEOTIDE SEQUENCE [LARGE SCALE GENOMIC DNA]</scope>
    <source>
        <strain evidence="2 3">WIGA</strain>
    </source>
</reference>
<organism evidence="2 3">
    <name type="scientific">Legionella bozemanae</name>
    <name type="common">Fluoribacter bozemanae</name>
    <dbReference type="NCBI Taxonomy" id="447"/>
    <lineage>
        <taxon>Bacteria</taxon>
        <taxon>Pseudomonadati</taxon>
        <taxon>Pseudomonadota</taxon>
        <taxon>Gammaproteobacteria</taxon>
        <taxon>Legionellales</taxon>
        <taxon>Legionellaceae</taxon>
        <taxon>Legionella</taxon>
    </lineage>
</organism>
<gene>
    <name evidence="2" type="ORF">Lboz_3121</name>
</gene>
<keyword evidence="1" id="KW-1133">Transmembrane helix</keyword>
<evidence type="ECO:0000313" key="3">
    <source>
        <dbReference type="Proteomes" id="UP000054695"/>
    </source>
</evidence>
<dbReference type="EMBL" id="LNXU01000045">
    <property type="protein sequence ID" value="KTC69605.1"/>
    <property type="molecule type" value="Genomic_DNA"/>
</dbReference>
<dbReference type="Proteomes" id="UP000054695">
    <property type="component" value="Unassembled WGS sequence"/>
</dbReference>
<proteinExistence type="predicted"/>
<evidence type="ECO:0000256" key="1">
    <source>
        <dbReference type="SAM" id="Phobius"/>
    </source>
</evidence>
<protein>
    <submittedName>
        <fullName evidence="2">Uncharacterized protein</fullName>
    </submittedName>
</protein>
<comment type="caution">
    <text evidence="2">The sequence shown here is derived from an EMBL/GenBank/DDBJ whole genome shotgun (WGS) entry which is preliminary data.</text>
</comment>
<accession>A0A0W0RF43</accession>
<feature type="transmembrane region" description="Helical" evidence="1">
    <location>
        <begin position="52"/>
        <end position="72"/>
    </location>
</feature>